<dbReference type="GO" id="GO:0006310">
    <property type="term" value="P:DNA recombination"/>
    <property type="evidence" value="ECO:0007669"/>
    <property type="project" value="UniProtKB-UniRule"/>
</dbReference>
<dbReference type="InterPro" id="IPR012340">
    <property type="entry name" value="NA-bd_OB-fold"/>
</dbReference>
<evidence type="ECO:0000256" key="4">
    <source>
        <dbReference type="ARBA" id="ARBA00023172"/>
    </source>
</evidence>
<dbReference type="Proteomes" id="UP000037386">
    <property type="component" value="Unassembled WGS sequence"/>
</dbReference>
<evidence type="ECO:0000259" key="7">
    <source>
        <dbReference type="SMART" id="SM00278"/>
    </source>
</evidence>
<comment type="subcellular location">
    <subcellularLocation>
        <location evidence="6">Cytoplasm</location>
    </subcellularLocation>
</comment>
<dbReference type="GO" id="GO:0005737">
    <property type="term" value="C:cytoplasm"/>
    <property type="evidence" value="ECO:0007669"/>
    <property type="project" value="UniProtKB-SubCell"/>
</dbReference>
<dbReference type="SUPFAM" id="SSF47781">
    <property type="entry name" value="RuvA domain 2-like"/>
    <property type="match status" value="1"/>
</dbReference>
<dbReference type="AlphaFoldDB" id="A0A0M1MZU6"/>
<dbReference type="GO" id="GO:0048476">
    <property type="term" value="C:Holliday junction resolvase complex"/>
    <property type="evidence" value="ECO:0007669"/>
    <property type="project" value="UniProtKB-UniRule"/>
</dbReference>
<keyword evidence="2 6" id="KW-0227">DNA damage</keyword>
<comment type="function">
    <text evidence="6">The RuvA-RuvB-RuvC complex processes Holliday junction (HJ) DNA during genetic recombination and DNA repair, while the RuvA-RuvB complex plays an important role in the rescue of blocked DNA replication forks via replication fork reversal (RFR). RuvA specifically binds to HJ cruciform DNA, conferring on it an open structure. The RuvB hexamer acts as an ATP-dependent pump, pulling dsDNA into and through the RuvAB complex. HJ branch migration allows RuvC to scan DNA until it finds its consensus sequence, where it cleaves and resolves the cruciform DNA.</text>
</comment>
<dbReference type="PATRIC" id="fig|479893.3.peg.384"/>
<keyword evidence="4 6" id="KW-0233">DNA recombination</keyword>
<dbReference type="CDD" id="cd14332">
    <property type="entry name" value="UBA_RuvA_C"/>
    <property type="match status" value="1"/>
</dbReference>
<reference evidence="9" key="1">
    <citation type="submission" date="2015-05" db="EMBL/GenBank/DDBJ databases">
        <title>Draft genome sequence of 'Candidatus Phytoplasma Pruni' strain CX, a plant pathogenic bacterium.</title>
        <authorList>
            <person name="Lee I.-M."/>
            <person name="Bottner-Parker K.D."/>
            <person name="Shao J."/>
            <person name="Gundersen-Rindal D.E."/>
            <person name="Zhao Y."/>
            <person name="Davis R.E."/>
        </authorList>
    </citation>
    <scope>NUCLEOTIDE SEQUENCE [LARGE SCALE GENOMIC DNA]</scope>
    <source>
        <strain evidence="9">CX</strain>
    </source>
</reference>
<dbReference type="GO" id="GO:0000400">
    <property type="term" value="F:four-way junction DNA binding"/>
    <property type="evidence" value="ECO:0007669"/>
    <property type="project" value="UniProtKB-UniRule"/>
</dbReference>
<feature type="domain" description="Helix-hairpin-helix DNA-binding motif class 1" evidence="7">
    <location>
        <begin position="70"/>
        <end position="89"/>
    </location>
</feature>
<dbReference type="NCBIfam" id="TIGR00084">
    <property type="entry name" value="ruvA"/>
    <property type="match status" value="1"/>
</dbReference>
<dbReference type="Pfam" id="PF07499">
    <property type="entry name" value="RuvA_C"/>
    <property type="match status" value="1"/>
</dbReference>
<dbReference type="InterPro" id="IPR003583">
    <property type="entry name" value="Hlx-hairpin-Hlx_DNA-bd_motif"/>
</dbReference>
<evidence type="ECO:0000256" key="3">
    <source>
        <dbReference type="ARBA" id="ARBA00023125"/>
    </source>
</evidence>
<dbReference type="InterPro" id="IPR036267">
    <property type="entry name" value="RuvA_C_sf"/>
</dbReference>
<dbReference type="RefSeq" id="WP_053521477.1">
    <property type="nucleotide sequence ID" value="NZ_LHCF01000008.1"/>
</dbReference>
<dbReference type="InterPro" id="IPR000085">
    <property type="entry name" value="RuvA"/>
</dbReference>
<dbReference type="STRING" id="479893.CPX_001588"/>
<dbReference type="Gene3D" id="2.40.50.140">
    <property type="entry name" value="Nucleic acid-binding proteins"/>
    <property type="match status" value="1"/>
</dbReference>
<evidence type="ECO:0000313" key="9">
    <source>
        <dbReference type="Proteomes" id="UP000037386"/>
    </source>
</evidence>
<dbReference type="GO" id="GO:0005524">
    <property type="term" value="F:ATP binding"/>
    <property type="evidence" value="ECO:0007669"/>
    <property type="project" value="InterPro"/>
</dbReference>
<dbReference type="Gene3D" id="1.10.8.10">
    <property type="entry name" value="DNA helicase RuvA subunit, C-terminal domain"/>
    <property type="match status" value="1"/>
</dbReference>
<dbReference type="GO" id="GO:0006281">
    <property type="term" value="P:DNA repair"/>
    <property type="evidence" value="ECO:0007669"/>
    <property type="project" value="UniProtKB-UniRule"/>
</dbReference>
<proteinExistence type="inferred from homology"/>
<dbReference type="Pfam" id="PF01330">
    <property type="entry name" value="RuvA_N"/>
    <property type="match status" value="1"/>
</dbReference>
<name>A0A0M1MZU6_9MOLU</name>
<evidence type="ECO:0000256" key="1">
    <source>
        <dbReference type="ARBA" id="ARBA00022490"/>
    </source>
</evidence>
<dbReference type="EMBL" id="LHCF01000008">
    <property type="protein sequence ID" value="KOR75416.1"/>
    <property type="molecule type" value="Genomic_DNA"/>
</dbReference>
<dbReference type="InterPro" id="IPR011114">
    <property type="entry name" value="RuvA_C"/>
</dbReference>
<evidence type="ECO:0000313" key="8">
    <source>
        <dbReference type="EMBL" id="KOR75416.1"/>
    </source>
</evidence>
<organism evidence="8 9">
    <name type="scientific">Candidatus Phytoplasma pruni</name>
    <dbReference type="NCBI Taxonomy" id="479893"/>
    <lineage>
        <taxon>Bacteria</taxon>
        <taxon>Bacillati</taxon>
        <taxon>Mycoplasmatota</taxon>
        <taxon>Mollicutes</taxon>
        <taxon>Acholeplasmatales</taxon>
        <taxon>Acholeplasmataceae</taxon>
        <taxon>Candidatus Phytoplasma</taxon>
        <taxon>16SrIII (X-disease group)</taxon>
    </lineage>
</organism>
<dbReference type="OrthoDB" id="5293449at2"/>
<comment type="caution">
    <text evidence="6">Lacks conserved residue(s) required for the propagation of feature annotation.</text>
</comment>
<dbReference type="InterPro" id="IPR013849">
    <property type="entry name" value="DNA_helicase_Holl-junc_RuvA_I"/>
</dbReference>
<keyword evidence="3 6" id="KW-0238">DNA-binding</keyword>
<feature type="region of interest" description="Domain III" evidence="6">
    <location>
        <begin position="147"/>
        <end position="189"/>
    </location>
</feature>
<dbReference type="GO" id="GO:0009378">
    <property type="term" value="F:four-way junction helicase activity"/>
    <property type="evidence" value="ECO:0007669"/>
    <property type="project" value="InterPro"/>
</dbReference>
<feature type="region of interest" description="Domain II" evidence="6">
    <location>
        <begin position="62"/>
        <end position="139"/>
    </location>
</feature>
<dbReference type="Gene3D" id="1.10.150.20">
    <property type="entry name" value="5' to 3' exonuclease, C-terminal subdomain"/>
    <property type="match status" value="1"/>
</dbReference>
<protein>
    <recommendedName>
        <fullName evidence="6">Holliday junction branch migration complex subunit RuvA</fullName>
    </recommendedName>
</protein>
<accession>A0A0M1MZU6</accession>
<comment type="similarity">
    <text evidence="6">Belongs to the RuvA family.</text>
</comment>
<comment type="subunit">
    <text evidence="6">Homotetramer. Forms an RuvA(8)-RuvB(12)-Holliday junction (HJ) complex. HJ DNA is sandwiched between 2 RuvA tetramers; dsDNA enters through RuvA and exits via RuvB. An RuvB hexamer assembles on each DNA strand where it exits the tetramer. Each RuvB hexamer is contacted by two RuvA subunits (via domain III) on 2 adjacent RuvB subunits; this complex drives branch migration. In the full resolvosome a probable DNA-RuvA(4)-RuvB(12)-RuvC(2) complex forms which resolves the HJ.</text>
</comment>
<keyword evidence="5 6" id="KW-0234">DNA repair</keyword>
<dbReference type="SUPFAM" id="SSF46929">
    <property type="entry name" value="DNA helicase RuvA subunit, C-terminal domain"/>
    <property type="match status" value="1"/>
</dbReference>
<keyword evidence="1 6" id="KW-0963">Cytoplasm</keyword>
<comment type="caution">
    <text evidence="8">The sequence shown here is derived from an EMBL/GenBank/DDBJ whole genome shotgun (WGS) entry which is preliminary data.</text>
</comment>
<dbReference type="SMART" id="SM00278">
    <property type="entry name" value="HhH1"/>
    <property type="match status" value="2"/>
</dbReference>
<evidence type="ECO:0000256" key="5">
    <source>
        <dbReference type="ARBA" id="ARBA00023204"/>
    </source>
</evidence>
<dbReference type="SUPFAM" id="SSF50249">
    <property type="entry name" value="Nucleic acid-binding proteins"/>
    <property type="match status" value="1"/>
</dbReference>
<dbReference type="Pfam" id="PF14520">
    <property type="entry name" value="HHH_5"/>
    <property type="match status" value="1"/>
</dbReference>
<dbReference type="InterPro" id="IPR010994">
    <property type="entry name" value="RuvA_2-like"/>
</dbReference>
<sequence length="189" mass="21971">MYYYIKGKIVEINQNSVIVDNHGIGYHIHFCNPYLFHIEQEVKLFLYYYIKDNIRDLYGFTEMKFLSFFKKIISIPGIGPKSAIVITNVEFFQETQTAIEQNNIAYLMKFPGIGKKTAQQIIFHLQNNLVIPKTQANTFVLNPKQTDVKDALMNLGFNAKQVEHIIYKVDSNQSLEIMIKEALKLLINK</sequence>
<dbReference type="GO" id="GO:0009379">
    <property type="term" value="C:Holliday junction helicase complex"/>
    <property type="evidence" value="ECO:0007669"/>
    <property type="project" value="InterPro"/>
</dbReference>
<feature type="domain" description="Helix-hairpin-helix DNA-binding motif class 1" evidence="7">
    <location>
        <begin position="105"/>
        <end position="124"/>
    </location>
</feature>
<comment type="domain">
    <text evidence="6">Has three domains with a flexible linker between the domains II and III and assumes an 'L' shape. Domain III is highly mobile and contacts RuvB.</text>
</comment>
<gene>
    <name evidence="6 8" type="primary">ruvA</name>
    <name evidence="8" type="ORF">CPX_001588</name>
</gene>
<evidence type="ECO:0000256" key="2">
    <source>
        <dbReference type="ARBA" id="ARBA00022763"/>
    </source>
</evidence>
<dbReference type="HAMAP" id="MF_00031">
    <property type="entry name" value="DNA_HJ_migration_RuvA"/>
    <property type="match status" value="1"/>
</dbReference>
<evidence type="ECO:0000256" key="6">
    <source>
        <dbReference type="HAMAP-Rule" id="MF_00031"/>
    </source>
</evidence>